<dbReference type="STRING" id="1122125.GCA_000423185_05497"/>
<dbReference type="PANTHER" id="PTHR34203">
    <property type="entry name" value="METHYLTRANSFERASE, FKBM FAMILY PROTEIN"/>
    <property type="match status" value="1"/>
</dbReference>
<feature type="domain" description="Methyltransferase FkbM" evidence="1">
    <location>
        <begin position="43"/>
        <end position="173"/>
    </location>
</feature>
<comment type="caution">
    <text evidence="2">The sequence shown here is derived from an EMBL/GenBank/DDBJ whole genome shotgun (WGS) entry which is preliminary data.</text>
</comment>
<dbReference type="NCBIfam" id="TIGR01444">
    <property type="entry name" value="fkbM_fam"/>
    <property type="match status" value="1"/>
</dbReference>
<dbReference type="SUPFAM" id="SSF53335">
    <property type="entry name" value="S-adenosyl-L-methionine-dependent methyltransferases"/>
    <property type="match status" value="1"/>
</dbReference>
<dbReference type="InterPro" id="IPR006342">
    <property type="entry name" value="FkbM_mtfrase"/>
</dbReference>
<evidence type="ECO:0000259" key="1">
    <source>
        <dbReference type="Pfam" id="PF05050"/>
    </source>
</evidence>
<dbReference type="AlphaFoldDB" id="A0A211ZG57"/>
<dbReference type="PANTHER" id="PTHR34203:SF15">
    <property type="entry name" value="SLL1173 PROTEIN"/>
    <property type="match status" value="1"/>
</dbReference>
<dbReference type="Pfam" id="PF05050">
    <property type="entry name" value="Methyltransf_21"/>
    <property type="match status" value="1"/>
</dbReference>
<dbReference type="RefSeq" id="WP_088154508.1">
    <property type="nucleotide sequence ID" value="NZ_NHON01000066.1"/>
</dbReference>
<dbReference type="EMBL" id="NHON01000066">
    <property type="protein sequence ID" value="OWJ64186.1"/>
    <property type="molecule type" value="Genomic_DNA"/>
</dbReference>
<dbReference type="Gene3D" id="3.40.50.150">
    <property type="entry name" value="Vaccinia Virus protein VP39"/>
    <property type="match status" value="1"/>
</dbReference>
<accession>A0A211ZG57</accession>
<keyword evidence="3" id="KW-1185">Reference proteome</keyword>
<dbReference type="Proteomes" id="UP000196655">
    <property type="component" value="Unassembled WGS sequence"/>
</dbReference>
<protein>
    <recommendedName>
        <fullName evidence="1">Methyltransferase FkbM domain-containing protein</fullName>
    </recommendedName>
</protein>
<name>A0A211ZG57_9PROT</name>
<reference evidence="3" key="1">
    <citation type="submission" date="2017-05" db="EMBL/GenBank/DDBJ databases">
        <authorList>
            <person name="Macchi M."/>
            <person name="Festa S."/>
            <person name="Coppotelli B.M."/>
            <person name="Morelli I.S."/>
        </authorList>
    </citation>
    <scope>NUCLEOTIDE SEQUENCE [LARGE SCALE GENOMIC DNA]</scope>
    <source>
        <strain evidence="3">I</strain>
    </source>
</reference>
<dbReference type="InterPro" id="IPR029063">
    <property type="entry name" value="SAM-dependent_MTases_sf"/>
</dbReference>
<dbReference type="InterPro" id="IPR052514">
    <property type="entry name" value="SAM-dependent_MTase"/>
</dbReference>
<evidence type="ECO:0000313" key="3">
    <source>
        <dbReference type="Proteomes" id="UP000196655"/>
    </source>
</evidence>
<proteinExistence type="predicted"/>
<dbReference type="OrthoDB" id="5679686at2"/>
<evidence type="ECO:0000313" key="2">
    <source>
        <dbReference type="EMBL" id="OWJ64186.1"/>
    </source>
</evidence>
<gene>
    <name evidence="2" type="ORF">BWR60_26160</name>
</gene>
<organism evidence="2 3">
    <name type="scientific">Inquilinus limosus</name>
    <dbReference type="NCBI Taxonomy" id="171674"/>
    <lineage>
        <taxon>Bacteria</taxon>
        <taxon>Pseudomonadati</taxon>
        <taxon>Pseudomonadota</taxon>
        <taxon>Alphaproteobacteria</taxon>
        <taxon>Rhodospirillales</taxon>
        <taxon>Rhodospirillaceae</taxon>
        <taxon>Inquilinus</taxon>
    </lineage>
</organism>
<sequence>MNAITRATGIARSLAIYRGIPGRSARFRRFFSTLIRPGDLCFDIGAHVGNRSLCWAGLGARVVALEPQPDLARLLRRSFRGHPGITLVESAVGAAPGTATLHLSSRNPTVASLSPGWIETVSRADGFASIRWDRRAEVPVTTLDALIDRFGVPAFCKIDVEGFEAEVLAGLSRPLPCLSVEYVPAALPATLAALDRIEALGRIGAMGRCRFQVSVGETGRFLWPNWREGHEVRAWLLTLSPEDRSGDIYARTEG</sequence>